<evidence type="ECO:0000313" key="1">
    <source>
        <dbReference type="EMBL" id="SES51199.1"/>
    </source>
</evidence>
<accession>A0A1H9XYM1</accession>
<proteinExistence type="predicted"/>
<dbReference type="AlphaFoldDB" id="A0A1H9XYM1"/>
<keyword evidence="2" id="KW-1185">Reference proteome</keyword>
<name>A0A1H9XYM1_9PSEU</name>
<dbReference type="EMBL" id="FOFT01000027">
    <property type="protein sequence ID" value="SES51199.1"/>
    <property type="molecule type" value="Genomic_DNA"/>
</dbReference>
<dbReference type="Proteomes" id="UP000199028">
    <property type="component" value="Unassembled WGS sequence"/>
</dbReference>
<evidence type="ECO:0000313" key="2">
    <source>
        <dbReference type="Proteomes" id="UP000199028"/>
    </source>
</evidence>
<organism evidence="1 2">
    <name type="scientific">Lentzea flaviverrucosa</name>
    <dbReference type="NCBI Taxonomy" id="200379"/>
    <lineage>
        <taxon>Bacteria</taxon>
        <taxon>Bacillati</taxon>
        <taxon>Actinomycetota</taxon>
        <taxon>Actinomycetes</taxon>
        <taxon>Pseudonocardiales</taxon>
        <taxon>Pseudonocardiaceae</taxon>
        <taxon>Lentzea</taxon>
    </lineage>
</organism>
<dbReference type="RefSeq" id="WP_143087026.1">
    <property type="nucleotide sequence ID" value="NZ_FOFT01000027.1"/>
</dbReference>
<protein>
    <submittedName>
        <fullName evidence="1">Uncharacterized protein</fullName>
    </submittedName>
</protein>
<reference evidence="2" key="1">
    <citation type="submission" date="2016-10" db="EMBL/GenBank/DDBJ databases">
        <authorList>
            <person name="Varghese N."/>
            <person name="Submissions S."/>
        </authorList>
    </citation>
    <scope>NUCLEOTIDE SEQUENCE [LARGE SCALE GENOMIC DNA]</scope>
    <source>
        <strain evidence="2">CGMCC 4.578</strain>
    </source>
</reference>
<sequence>MRPARGRVTTACGGLLGFAKRYNIARMSTPTGGRYTRHYYEVRDLAGQPWAAFGAGAGMGLTLMRLKNKPAAHVA</sequence>
<gene>
    <name evidence="1" type="ORF">SAMN05216195_12715</name>
</gene>